<organism evidence="4">
    <name type="scientific">Rhizopus microsporus var. microsporus</name>
    <dbReference type="NCBI Taxonomy" id="86635"/>
    <lineage>
        <taxon>Eukaryota</taxon>
        <taxon>Fungi</taxon>
        <taxon>Fungi incertae sedis</taxon>
        <taxon>Mucoromycota</taxon>
        <taxon>Mucoromycotina</taxon>
        <taxon>Mucoromycetes</taxon>
        <taxon>Mucorales</taxon>
        <taxon>Mucorineae</taxon>
        <taxon>Rhizopodaceae</taxon>
        <taxon>Rhizopus</taxon>
    </lineage>
</organism>
<feature type="region of interest" description="Disordered" evidence="2">
    <location>
        <begin position="745"/>
        <end position="769"/>
    </location>
</feature>
<dbReference type="InterPro" id="IPR046868">
    <property type="entry name" value="BAR_4"/>
</dbReference>
<dbReference type="SMART" id="SM00233">
    <property type="entry name" value="PH"/>
    <property type="match status" value="1"/>
</dbReference>
<dbReference type="PROSITE" id="PS50003">
    <property type="entry name" value="PH_DOMAIN"/>
    <property type="match status" value="1"/>
</dbReference>
<dbReference type="Gene3D" id="1.20.1270.60">
    <property type="entry name" value="Arfaptin homology (AH) domain/BAR domain"/>
    <property type="match status" value="1"/>
</dbReference>
<protein>
    <recommendedName>
        <fullName evidence="3">PH domain-containing protein</fullName>
    </recommendedName>
</protein>
<dbReference type="InterPro" id="IPR046869">
    <property type="entry name" value="SLM1/RGC1-like_PH"/>
</dbReference>
<feature type="compositionally biased region" description="Basic and acidic residues" evidence="2">
    <location>
        <begin position="711"/>
        <end position="729"/>
    </location>
</feature>
<evidence type="ECO:0000259" key="3">
    <source>
        <dbReference type="PROSITE" id="PS50003"/>
    </source>
</evidence>
<keyword evidence="1" id="KW-0597">Phosphoprotein</keyword>
<dbReference type="Gene3D" id="2.30.29.30">
    <property type="entry name" value="Pleckstrin-homology domain (PH domain)/Phosphotyrosine-binding domain (PTB)"/>
    <property type="match status" value="1"/>
</dbReference>
<dbReference type="SUPFAM" id="SSF103657">
    <property type="entry name" value="BAR/IMD domain-like"/>
    <property type="match status" value="1"/>
</dbReference>
<feature type="domain" description="PH" evidence="3">
    <location>
        <begin position="474"/>
        <end position="585"/>
    </location>
</feature>
<dbReference type="Pfam" id="PF20399">
    <property type="entry name" value="PH_20"/>
    <property type="match status" value="1"/>
</dbReference>
<feature type="region of interest" description="Disordered" evidence="2">
    <location>
        <begin position="1"/>
        <end position="36"/>
    </location>
</feature>
<feature type="compositionally biased region" description="Pro residues" evidence="2">
    <location>
        <begin position="1"/>
        <end position="10"/>
    </location>
</feature>
<sequence>MTILEPPPRPNKSKLRTLRPDGLSLSPFVTPTTSPTEVAEEDYFSLVTSSSLDERTALHPTATSSHILREQPKYRSRFTEHFDDHSRDIIEEEFAGLFSLIQPSSPRPPKSEQVKQSKSLAVISENSAKSDIVPKKALVKSSSTNTVTVSSTELANTTSVYARKNSQPAPSLSTPLQSSKGIPSPRKFGSSGSILNASSIPVADSLHSSMSEQSDSLVSNIATKLNRADVIVERLESWNDFLKSITGWLEEIAKINMQSGRGYLQRAGSYLNMNTEDSESVRSLQSGLQALVNKLSSEQQDLSSTIHRDHLPGIYKLRKECKEKIQRLKADTSLSMDELYRRAEVTRSKMNYLNRCCKQAERMKGQIEMDPWLANLHVLRQLKREVDEENRLRLLMIPIQNETKEFEQRLFQLVKPAIDYCCKALAKESIVMISPEQEWSQFCKMHQKELVDEQHPIKNYLKINYSNKFHPFVMTLIKGPMKRRVGVRKQFIERYYVLSQGGYLHQFTMDNKVSPEKTIYIPSVTVVPSIDLSSALYQHYSEDSYTFEICRPGTNVLQKDKVSVFRTTTKQELIDWCTCLVQVASGNLLTETNSNISHPSSPTYSGCSVKSNESMLDPSTAQGNRIRKSSFPSRTPLHSPSPLHSSGLKIANNDSFIIEPSSAFSTDSQIQESAIHYEEEEEDRISIASNSTAKVPLESESRENNDEDDRLDSSENIHGQEQEENKQREPSVISTIFDDAQSSVYFSSTSAPPSPALSAQSSVISFPGLGPLEVTSEQVEVYKPTLSLNLESE</sequence>
<dbReference type="InterPro" id="IPR027267">
    <property type="entry name" value="AH/BAR_dom_sf"/>
</dbReference>
<dbReference type="OrthoDB" id="2264563at2759"/>
<evidence type="ECO:0000256" key="1">
    <source>
        <dbReference type="ARBA" id="ARBA00022553"/>
    </source>
</evidence>
<feature type="compositionally biased region" description="Low complexity" evidence="2">
    <location>
        <begin position="747"/>
        <end position="762"/>
    </location>
</feature>
<evidence type="ECO:0000256" key="2">
    <source>
        <dbReference type="SAM" id="MobiDB-lite"/>
    </source>
</evidence>
<feature type="compositionally biased region" description="Polar residues" evidence="2">
    <location>
        <begin position="160"/>
        <end position="181"/>
    </location>
</feature>
<feature type="region of interest" description="Disordered" evidence="2">
    <location>
        <begin position="160"/>
        <end position="188"/>
    </location>
</feature>
<proteinExistence type="predicted"/>
<gene>
    <name evidence="4" type="ORF">BCV72DRAFT_278103</name>
</gene>
<feature type="region of interest" description="Disordered" evidence="2">
    <location>
        <begin position="594"/>
        <end position="646"/>
    </location>
</feature>
<feature type="compositionally biased region" description="Low complexity" evidence="2">
    <location>
        <begin position="636"/>
        <end position="646"/>
    </location>
</feature>
<dbReference type="PANTHER" id="PTHR31941">
    <property type="entry name" value="CYTOSKELETAL SIGNALING PROTEIN SLM1"/>
    <property type="match status" value="1"/>
</dbReference>
<feature type="region of interest" description="Disordered" evidence="2">
    <location>
        <begin position="677"/>
        <end position="733"/>
    </location>
</feature>
<dbReference type="InterPro" id="IPR001849">
    <property type="entry name" value="PH_domain"/>
</dbReference>
<dbReference type="PANTHER" id="PTHR31941:SF1">
    <property type="entry name" value="CYTOSKELETAL SIGNALING PROTEIN SLM1"/>
    <property type="match status" value="1"/>
</dbReference>
<dbReference type="AlphaFoldDB" id="A0A1X0QWR2"/>
<dbReference type="InterPro" id="IPR011993">
    <property type="entry name" value="PH-like_dom_sf"/>
</dbReference>
<accession>A0A1X0QWR2</accession>
<reference evidence="4" key="1">
    <citation type="journal article" date="2016" name="Proc. Natl. Acad. Sci. U.S.A.">
        <title>Lipid metabolic changes in an early divergent fungus govern the establishment of a mutualistic symbiosis with endobacteria.</title>
        <authorList>
            <person name="Lastovetsky O.A."/>
            <person name="Gaspar M.L."/>
            <person name="Mondo S.J."/>
            <person name="LaButti K.M."/>
            <person name="Sandor L."/>
            <person name="Grigoriev I.V."/>
            <person name="Henry S.A."/>
            <person name="Pawlowska T.E."/>
        </authorList>
    </citation>
    <scope>NUCLEOTIDE SEQUENCE [LARGE SCALE GENOMIC DNA]</scope>
    <source>
        <strain evidence="4">ATCC 52814</strain>
    </source>
</reference>
<evidence type="ECO:0000313" key="4">
    <source>
        <dbReference type="EMBL" id="ORE04204.1"/>
    </source>
</evidence>
<dbReference type="VEuPathDB" id="FungiDB:BCV72DRAFT_278103"/>
<feature type="compositionally biased region" description="Polar residues" evidence="2">
    <location>
        <begin position="594"/>
        <end position="623"/>
    </location>
</feature>
<dbReference type="Proteomes" id="UP000242414">
    <property type="component" value="Unassembled WGS sequence"/>
</dbReference>
<name>A0A1X0QWR2_RHIZD</name>
<dbReference type="Pfam" id="PF20400">
    <property type="entry name" value="BAR_4"/>
    <property type="match status" value="1"/>
</dbReference>
<dbReference type="SUPFAM" id="SSF50729">
    <property type="entry name" value="PH domain-like"/>
    <property type="match status" value="1"/>
</dbReference>
<dbReference type="EMBL" id="KV921978">
    <property type="protein sequence ID" value="ORE04204.1"/>
    <property type="molecule type" value="Genomic_DNA"/>
</dbReference>
<feature type="compositionally biased region" description="Polar residues" evidence="2">
    <location>
        <begin position="27"/>
        <end position="36"/>
    </location>
</feature>